<evidence type="ECO:0000313" key="1">
    <source>
        <dbReference type="EMBL" id="QTD95737.1"/>
    </source>
</evidence>
<accession>A0ABX7THB8</accession>
<dbReference type="EMBL" id="CP071839">
    <property type="protein sequence ID" value="QTE03253.1"/>
    <property type="molecule type" value="Genomic_DNA"/>
</dbReference>
<dbReference type="EMBL" id="CP071839">
    <property type="protein sequence ID" value="QTD95737.1"/>
    <property type="molecule type" value="Genomic_DNA"/>
</dbReference>
<dbReference type="Proteomes" id="UP000663908">
    <property type="component" value="Chromosome"/>
</dbReference>
<organism evidence="1 3">
    <name type="scientific">Streptomyces cyanogenus</name>
    <dbReference type="NCBI Taxonomy" id="80860"/>
    <lineage>
        <taxon>Bacteria</taxon>
        <taxon>Bacillati</taxon>
        <taxon>Actinomycetota</taxon>
        <taxon>Actinomycetes</taxon>
        <taxon>Kitasatosporales</taxon>
        <taxon>Streptomycetaceae</taxon>
        <taxon>Streptomyces</taxon>
    </lineage>
</organism>
<evidence type="ECO:0000313" key="3">
    <source>
        <dbReference type="Proteomes" id="UP000663908"/>
    </source>
</evidence>
<gene>
    <name evidence="1" type="ORF">S1361_00190</name>
    <name evidence="2" type="ORF">S1361_38310</name>
</gene>
<evidence type="ECO:0000313" key="2">
    <source>
        <dbReference type="EMBL" id="QTE03253.1"/>
    </source>
</evidence>
<reference evidence="1 3" key="1">
    <citation type="submission" date="2021-03" db="EMBL/GenBank/DDBJ databases">
        <title>Complete genome sequence of Streptomyces cyanogenus S136, producer of anticancer angucycline landomycin A.</title>
        <authorList>
            <person name="Hrab P."/>
            <person name="Ruckert C."/>
            <person name="Busche T."/>
            <person name="Ostash I."/>
            <person name="Kalinowski J."/>
            <person name="Fedorenko V."/>
            <person name="Yushchuk O."/>
            <person name="Ostash B."/>
        </authorList>
    </citation>
    <scope>NUCLEOTIDE SEQUENCE [LARGE SCALE GENOMIC DNA]</scope>
    <source>
        <strain evidence="1 3">S136</strain>
    </source>
</reference>
<protein>
    <submittedName>
        <fullName evidence="1">Uncharacterized protein</fullName>
    </submittedName>
</protein>
<keyword evidence="3" id="KW-1185">Reference proteome</keyword>
<dbReference type="RefSeq" id="WP_208029848.1">
    <property type="nucleotide sequence ID" value="NZ_CP071839.1"/>
</dbReference>
<name>A0ABX7THB8_STRCY</name>
<sequence>MSSGGITWIADEDISWLGYYIKLARGLTGEQLAARLAAPGGPAPVQATTGPQAEELIDRLDAERGDTDSIAVRYGDHAGLGFAIAYGHWPSVLGPAYHDGTSRDGAHVFELYYEKQNPKIPPPAFAYFHDDHYVCGFDMYMYTWSQEITGPGADLIRADIIAAGIPEEGKRDTAHRASLAVLEQRFQLALPRDLILGASLPTALVRGQQPR</sequence>
<proteinExistence type="predicted"/>